<dbReference type="PIRSF" id="PIRSF006305">
    <property type="entry name" value="Maf"/>
    <property type="match status" value="1"/>
</dbReference>
<evidence type="ECO:0000256" key="3">
    <source>
        <dbReference type="ARBA" id="ARBA00023080"/>
    </source>
</evidence>
<dbReference type="Gene3D" id="3.90.950.10">
    <property type="match status" value="1"/>
</dbReference>
<dbReference type="PANTHER" id="PTHR43213:SF5">
    <property type="entry name" value="BIFUNCTIONAL DTTP_UTP PYROPHOSPHATASE_METHYLTRANSFERASE PROTEIN-RELATED"/>
    <property type="match status" value="1"/>
</dbReference>
<evidence type="ECO:0000256" key="2">
    <source>
        <dbReference type="ARBA" id="ARBA00022801"/>
    </source>
</evidence>
<evidence type="ECO:0000256" key="1">
    <source>
        <dbReference type="ARBA" id="ARBA00001968"/>
    </source>
</evidence>
<gene>
    <name evidence="4" type="ORF">HYD_3390</name>
</gene>
<proteinExistence type="predicted"/>
<keyword evidence="5" id="KW-1185">Reference proteome</keyword>
<accession>A0ABM7V8S8</accession>
<comment type="cofactor">
    <cofactor evidence="1">
        <name>a divalent metal cation</name>
        <dbReference type="ChEBI" id="CHEBI:60240"/>
    </cofactor>
</comment>
<name>A0ABM7V8S8_9PROT</name>
<reference evidence="4" key="1">
    <citation type="submission" date="2021-10" db="EMBL/GenBank/DDBJ databases">
        <title>Genome Sequence of The Candidatus Hydrogeosomobacter endosymbioticus, an Intracellular Bacterial Symbiont of the Anaerobic Ciliate GW7.</title>
        <authorList>
            <person name="Shiohama Y."/>
            <person name="Shinzato N."/>
        </authorList>
    </citation>
    <scope>NUCLEOTIDE SEQUENCE [LARGE SCALE GENOMIC DNA]</scope>
    <source>
        <strain evidence="4">200920</strain>
    </source>
</reference>
<dbReference type="InterPro" id="IPR029001">
    <property type="entry name" value="ITPase-like_fam"/>
</dbReference>
<evidence type="ECO:0000313" key="4">
    <source>
        <dbReference type="EMBL" id="BDB96206.1"/>
    </source>
</evidence>
<dbReference type="InterPro" id="IPR003697">
    <property type="entry name" value="Maf-like"/>
</dbReference>
<dbReference type="EMBL" id="AP025225">
    <property type="protein sequence ID" value="BDB96206.1"/>
    <property type="molecule type" value="Genomic_DNA"/>
</dbReference>
<sequence length="171" mass="18982">MVYDDFIVAPADIDESTMSGERAKDYVLRVAVGKAKSIAERMNGAYVLGFDTVVAVGRRILRKALSEEEAFSQMTLLSGRRHRVYTGISIALPNGKIIKRVRDTVVVFKRISDMEKKEFVDSREWEGVAVYKSQGIAARFIKSINGLETNIQGLPVFDVYQMLCGAGVIKG</sequence>
<keyword evidence="3" id="KW-0546">Nucleotide metabolism</keyword>
<dbReference type="Proteomes" id="UP001320209">
    <property type="component" value="Chromosome"/>
</dbReference>
<organism evidence="4 5">
    <name type="scientific">Candidatus Hydrogenosomobacter endosymbioticus</name>
    <dbReference type="NCBI Taxonomy" id="2558174"/>
    <lineage>
        <taxon>Bacteria</taxon>
        <taxon>Pseudomonadati</taxon>
        <taxon>Pseudomonadota</taxon>
        <taxon>Alphaproteobacteria</taxon>
        <taxon>Holosporales</taxon>
        <taxon>Holosporaceae</taxon>
        <taxon>Candidatus Hydrogenosomobacter</taxon>
    </lineage>
</organism>
<keyword evidence="2" id="KW-0378">Hydrolase</keyword>
<dbReference type="PANTHER" id="PTHR43213">
    <property type="entry name" value="BIFUNCTIONAL DTTP/UTP PYROPHOSPHATASE/METHYLTRANSFERASE PROTEIN-RELATED"/>
    <property type="match status" value="1"/>
</dbReference>
<dbReference type="Pfam" id="PF02545">
    <property type="entry name" value="Maf"/>
    <property type="match status" value="1"/>
</dbReference>
<evidence type="ECO:0000313" key="5">
    <source>
        <dbReference type="Proteomes" id="UP001320209"/>
    </source>
</evidence>
<dbReference type="SUPFAM" id="SSF52972">
    <property type="entry name" value="ITPase-like"/>
    <property type="match status" value="1"/>
</dbReference>
<protein>
    <submittedName>
        <fullName evidence="4">Maf-like protein</fullName>
    </submittedName>
</protein>